<dbReference type="PROSITE" id="PS00237">
    <property type="entry name" value="G_PROTEIN_RECEP_F1_1"/>
    <property type="match status" value="1"/>
</dbReference>
<feature type="domain" description="G-protein coupled receptors family 1 profile" evidence="12">
    <location>
        <begin position="58"/>
        <end position="559"/>
    </location>
</feature>
<evidence type="ECO:0000259" key="12">
    <source>
        <dbReference type="PROSITE" id="PS50262"/>
    </source>
</evidence>
<dbReference type="AlphaFoldDB" id="A0AA39F6C1"/>
<accession>A0AA39F6C1</accession>
<evidence type="ECO:0000256" key="5">
    <source>
        <dbReference type="ARBA" id="ARBA00022989"/>
    </source>
</evidence>
<keyword evidence="9 10" id="KW-0807">Transducer</keyword>
<evidence type="ECO:0000256" key="7">
    <source>
        <dbReference type="ARBA" id="ARBA00023136"/>
    </source>
</evidence>
<dbReference type="SMART" id="SM01381">
    <property type="entry name" value="7TM_GPCR_Srsx"/>
    <property type="match status" value="1"/>
</dbReference>
<dbReference type="PROSITE" id="PS50262">
    <property type="entry name" value="G_PROTEIN_RECEP_F1_2"/>
    <property type="match status" value="1"/>
</dbReference>
<dbReference type="PANTHER" id="PTHR24228:SF74">
    <property type="entry name" value="G-PROTEIN COUPLED RECEPTORS FAMILY 1 PROFILE DOMAIN-CONTAINING PROTEIN"/>
    <property type="match status" value="1"/>
</dbReference>
<comment type="caution">
    <text evidence="13">The sequence shown here is derived from an EMBL/GenBank/DDBJ whole genome shotgun (WGS) entry which is preliminary data.</text>
</comment>
<dbReference type="GO" id="GO:0004930">
    <property type="term" value="F:G protein-coupled receptor activity"/>
    <property type="evidence" value="ECO:0007669"/>
    <property type="project" value="UniProtKB-KW"/>
</dbReference>
<feature type="transmembrane region" description="Helical" evidence="11">
    <location>
        <begin position="542"/>
        <end position="562"/>
    </location>
</feature>
<dbReference type="Proteomes" id="UP001168972">
    <property type="component" value="Unassembled WGS sequence"/>
</dbReference>
<sequence>MLEYWMANNDSVTNNSYPEILELIKDPGSVILFNGYSQWLLYFAAGCCAFFMLIGIPGNLITIIALFRTKKLRNATAIFIMNLSISDLMFCCFNLPLATSTFWYSSWRHGPLLCKLFPLLRYGLVAVSLFTVLAITINRYIMIGHPRLYPKLYKPKYLIMMVVATWVFGFGALVMTWLEEWGRFGLDPDIGSCSILPDINGHSPKEFLFILAFLTPCVAIIVCYARIFYIVRKTAYKSRRHEKLTTDLIKATLQAKFKKNGEDSAIGSSCGVTVTTENCGSPIKNDRVQSHQISSPYRFMTDPKENIDMSLNNGKINFRNEKRMINVLKMDNISKRNEESSSIDVADNVQVLTINSNSINIQDENLEEYTSILKLSNTNRETEILSSITIPNFKLSKVNLTNKKLLKMEVKEQILNSSTLANTEKCLQIPEIILKNFEHCSQHPLALPLTHYDTSEVSEEFVSLRSDSVADKTTRKNIIFKRESRFRSIKNRGIETGKMTAKDRKLLKMILVIFSSFLICYLPITITKIFKDNMIDWRGLNIIGYILIYLTTCINPIIYVVMSSEYRSAYKNVLLCRNDSNVFKGIRRTN</sequence>
<feature type="transmembrane region" description="Helical" evidence="11">
    <location>
        <begin position="39"/>
        <end position="67"/>
    </location>
</feature>
<protein>
    <recommendedName>
        <fullName evidence="12">G-protein coupled receptors family 1 profile domain-containing protein</fullName>
    </recommendedName>
</protein>
<comment type="similarity">
    <text evidence="2 10">Belongs to the G-protein coupled receptor 1 family.</text>
</comment>
<evidence type="ECO:0000256" key="9">
    <source>
        <dbReference type="ARBA" id="ARBA00023224"/>
    </source>
</evidence>
<dbReference type="InterPro" id="IPR000276">
    <property type="entry name" value="GPCR_Rhodpsn"/>
</dbReference>
<feature type="transmembrane region" description="Helical" evidence="11">
    <location>
        <begin position="79"/>
        <end position="99"/>
    </location>
</feature>
<gene>
    <name evidence="13" type="ORF">PV327_007338</name>
</gene>
<keyword evidence="8 10" id="KW-0675">Receptor</keyword>
<keyword evidence="3" id="KW-1003">Cell membrane</keyword>
<evidence type="ECO:0000313" key="13">
    <source>
        <dbReference type="EMBL" id="KAK0163684.1"/>
    </source>
</evidence>
<keyword evidence="6 10" id="KW-0297">G-protein coupled receptor</keyword>
<keyword evidence="4 10" id="KW-0812">Transmembrane</keyword>
<comment type="subcellular location">
    <subcellularLocation>
        <location evidence="1">Cell membrane</location>
        <topology evidence="1">Multi-pass membrane protein</topology>
    </subcellularLocation>
</comment>
<keyword evidence="14" id="KW-1185">Reference proteome</keyword>
<dbReference type="PANTHER" id="PTHR24228">
    <property type="entry name" value="B2 BRADYKININ RECEPTOR/ANGIOTENSIN II RECEPTOR"/>
    <property type="match status" value="1"/>
</dbReference>
<keyword evidence="7 11" id="KW-0472">Membrane</keyword>
<dbReference type="Gene3D" id="1.20.1070.10">
    <property type="entry name" value="Rhodopsin 7-helix transmembrane proteins"/>
    <property type="match status" value="2"/>
</dbReference>
<feature type="transmembrane region" description="Helical" evidence="11">
    <location>
        <begin position="157"/>
        <end position="178"/>
    </location>
</feature>
<name>A0AA39F6C1_MICHY</name>
<proteinExistence type="inferred from homology"/>
<dbReference type="InterPro" id="IPR017452">
    <property type="entry name" value="GPCR_Rhodpsn_7TM"/>
</dbReference>
<evidence type="ECO:0000256" key="8">
    <source>
        <dbReference type="ARBA" id="ARBA00023170"/>
    </source>
</evidence>
<dbReference type="CDD" id="cd15210">
    <property type="entry name" value="7tmA_GPR84-like"/>
    <property type="match status" value="1"/>
</dbReference>
<reference evidence="13" key="1">
    <citation type="journal article" date="2023" name="bioRxiv">
        <title>Scaffold-level genome assemblies of two parasitoid biocontrol wasps reveal the parthenogenesis mechanism and an associated novel virus.</title>
        <authorList>
            <person name="Inwood S."/>
            <person name="Skelly J."/>
            <person name="Guhlin J."/>
            <person name="Harrop T."/>
            <person name="Goldson S."/>
            <person name="Dearden P."/>
        </authorList>
    </citation>
    <scope>NUCLEOTIDE SEQUENCE</scope>
    <source>
        <strain evidence="13">Lincoln</strain>
        <tissue evidence="13">Whole body</tissue>
    </source>
</reference>
<dbReference type="SUPFAM" id="SSF81321">
    <property type="entry name" value="Family A G protein-coupled receptor-like"/>
    <property type="match status" value="1"/>
</dbReference>
<feature type="transmembrane region" description="Helical" evidence="11">
    <location>
        <begin position="207"/>
        <end position="231"/>
    </location>
</feature>
<evidence type="ECO:0000256" key="4">
    <source>
        <dbReference type="ARBA" id="ARBA00022692"/>
    </source>
</evidence>
<feature type="transmembrane region" description="Helical" evidence="11">
    <location>
        <begin position="119"/>
        <end position="137"/>
    </location>
</feature>
<dbReference type="Pfam" id="PF00001">
    <property type="entry name" value="7tm_1"/>
    <property type="match status" value="1"/>
</dbReference>
<keyword evidence="5 11" id="KW-1133">Transmembrane helix</keyword>
<dbReference type="EMBL" id="JAQQBR010001833">
    <property type="protein sequence ID" value="KAK0163684.1"/>
    <property type="molecule type" value="Genomic_DNA"/>
</dbReference>
<feature type="transmembrane region" description="Helical" evidence="11">
    <location>
        <begin position="506"/>
        <end position="530"/>
    </location>
</feature>
<evidence type="ECO:0000313" key="14">
    <source>
        <dbReference type="Proteomes" id="UP001168972"/>
    </source>
</evidence>
<reference evidence="13" key="2">
    <citation type="submission" date="2023-03" db="EMBL/GenBank/DDBJ databases">
        <authorList>
            <person name="Inwood S.N."/>
            <person name="Skelly J.G."/>
            <person name="Guhlin J."/>
            <person name="Harrop T.W.R."/>
            <person name="Goldson S.G."/>
            <person name="Dearden P.K."/>
        </authorList>
    </citation>
    <scope>NUCLEOTIDE SEQUENCE</scope>
    <source>
        <strain evidence="13">Lincoln</strain>
        <tissue evidence="13">Whole body</tissue>
    </source>
</reference>
<dbReference type="PRINTS" id="PR00237">
    <property type="entry name" value="GPCRRHODOPSN"/>
</dbReference>
<evidence type="ECO:0000256" key="10">
    <source>
        <dbReference type="RuleBase" id="RU000688"/>
    </source>
</evidence>
<organism evidence="13 14">
    <name type="scientific">Microctonus hyperodae</name>
    <name type="common">Parasitoid wasp</name>
    <dbReference type="NCBI Taxonomy" id="165561"/>
    <lineage>
        <taxon>Eukaryota</taxon>
        <taxon>Metazoa</taxon>
        <taxon>Ecdysozoa</taxon>
        <taxon>Arthropoda</taxon>
        <taxon>Hexapoda</taxon>
        <taxon>Insecta</taxon>
        <taxon>Pterygota</taxon>
        <taxon>Neoptera</taxon>
        <taxon>Endopterygota</taxon>
        <taxon>Hymenoptera</taxon>
        <taxon>Apocrita</taxon>
        <taxon>Ichneumonoidea</taxon>
        <taxon>Braconidae</taxon>
        <taxon>Euphorinae</taxon>
        <taxon>Microctonus</taxon>
    </lineage>
</organism>
<evidence type="ECO:0000256" key="3">
    <source>
        <dbReference type="ARBA" id="ARBA00022475"/>
    </source>
</evidence>
<evidence type="ECO:0000256" key="11">
    <source>
        <dbReference type="SAM" id="Phobius"/>
    </source>
</evidence>
<dbReference type="GO" id="GO:0005886">
    <property type="term" value="C:plasma membrane"/>
    <property type="evidence" value="ECO:0007669"/>
    <property type="project" value="UniProtKB-SubCell"/>
</dbReference>
<evidence type="ECO:0000256" key="2">
    <source>
        <dbReference type="ARBA" id="ARBA00010663"/>
    </source>
</evidence>
<evidence type="ECO:0000256" key="1">
    <source>
        <dbReference type="ARBA" id="ARBA00004651"/>
    </source>
</evidence>
<evidence type="ECO:0000256" key="6">
    <source>
        <dbReference type="ARBA" id="ARBA00023040"/>
    </source>
</evidence>